<reference evidence="17" key="1">
    <citation type="submission" date="2025-08" db="UniProtKB">
        <authorList>
            <consortium name="RefSeq"/>
        </authorList>
    </citation>
    <scope>IDENTIFICATION</scope>
</reference>
<dbReference type="GO" id="GO:0015979">
    <property type="term" value="P:photosynthesis"/>
    <property type="evidence" value="ECO:0007669"/>
    <property type="project" value="UniProtKB-ARBA"/>
</dbReference>
<dbReference type="GO" id="GO:0006094">
    <property type="term" value="P:gluconeogenesis"/>
    <property type="evidence" value="ECO:0007669"/>
    <property type="project" value="TreeGrafter"/>
</dbReference>
<accession>A0A6P5TG06</accession>
<evidence type="ECO:0000256" key="11">
    <source>
        <dbReference type="ARBA" id="ARBA00032973"/>
    </source>
</evidence>
<dbReference type="AlphaFoldDB" id="A0A6P5TG06"/>
<dbReference type="PANTHER" id="PTHR11556:SF41">
    <property type="entry name" value="FRUCTOSE-1,6-BISPHOSPHATASE, CYTOSOLIC"/>
    <property type="match status" value="1"/>
</dbReference>
<dbReference type="PROSITE" id="PS00124">
    <property type="entry name" value="FBPASE"/>
    <property type="match status" value="1"/>
</dbReference>
<organism evidence="16 17">
    <name type="scientific">Prunus avium</name>
    <name type="common">Cherry</name>
    <name type="synonym">Cerasus avium</name>
    <dbReference type="NCBI Taxonomy" id="42229"/>
    <lineage>
        <taxon>Eukaryota</taxon>
        <taxon>Viridiplantae</taxon>
        <taxon>Streptophyta</taxon>
        <taxon>Embryophyta</taxon>
        <taxon>Tracheophyta</taxon>
        <taxon>Spermatophyta</taxon>
        <taxon>Magnoliopsida</taxon>
        <taxon>eudicotyledons</taxon>
        <taxon>Gunneridae</taxon>
        <taxon>Pentapetalae</taxon>
        <taxon>rosids</taxon>
        <taxon>fabids</taxon>
        <taxon>Rosales</taxon>
        <taxon>Rosaceae</taxon>
        <taxon>Amygdaloideae</taxon>
        <taxon>Amygdaleae</taxon>
        <taxon>Prunus</taxon>
    </lineage>
</organism>
<dbReference type="PIRSF" id="PIRSF000904">
    <property type="entry name" value="FBPtase_SBPase"/>
    <property type="match status" value="1"/>
</dbReference>
<evidence type="ECO:0000256" key="8">
    <source>
        <dbReference type="ARBA" id="ARBA00022801"/>
    </source>
</evidence>
<dbReference type="InterPro" id="IPR020548">
    <property type="entry name" value="Fructose_bisphosphatase_AS"/>
</dbReference>
<evidence type="ECO:0000256" key="4">
    <source>
        <dbReference type="ARBA" id="ARBA00010941"/>
    </source>
</evidence>
<dbReference type="Proteomes" id="UP000515124">
    <property type="component" value="Unplaced"/>
</dbReference>
<dbReference type="GO" id="GO:0005829">
    <property type="term" value="C:cytosol"/>
    <property type="evidence" value="ECO:0007669"/>
    <property type="project" value="TreeGrafter"/>
</dbReference>
<dbReference type="SUPFAM" id="SSF56655">
    <property type="entry name" value="Carbohydrate phosphatase"/>
    <property type="match status" value="1"/>
</dbReference>
<dbReference type="EC" id="3.1.3.11" evidence="5"/>
<sequence length="209" mass="22696">MSHSGALFTSIFGIYLVKDKQIPTLDDVLGPGSNMVAAGYCMYGSSCTLVISTGHGVNGFGLDPALGEFILTHSNIKIPQKGKIFSVNEGNAQNWDDQTAKYVEKCKFPDGSSPKSLRYIGSMVADAHRTLLYGGVVLYPAHKKSPNGKLRVLYEVFPMSFLVEQAGGQAFTGKQRALDLVPKKIHERSPVFLGSYADIEEIKQLYGAT</sequence>
<keyword evidence="9" id="KW-0460">Magnesium</keyword>
<dbReference type="GO" id="GO:0042132">
    <property type="term" value="F:fructose 1,6-bisphosphate 1-phosphatase activity"/>
    <property type="evidence" value="ECO:0007669"/>
    <property type="project" value="UniProtKB-EC"/>
</dbReference>
<evidence type="ECO:0000259" key="15">
    <source>
        <dbReference type="Pfam" id="PF18913"/>
    </source>
</evidence>
<evidence type="ECO:0000256" key="6">
    <source>
        <dbReference type="ARBA" id="ARBA00022490"/>
    </source>
</evidence>
<dbReference type="RefSeq" id="XP_021826154.1">
    <property type="nucleotide sequence ID" value="XM_021970462.1"/>
</dbReference>
<comment type="catalytic activity">
    <reaction evidence="1">
        <text>beta-D-fructose 1,6-bisphosphate + H2O = beta-D-fructose 6-phosphate + phosphate</text>
        <dbReference type="Rhea" id="RHEA:11064"/>
        <dbReference type="ChEBI" id="CHEBI:15377"/>
        <dbReference type="ChEBI" id="CHEBI:32966"/>
        <dbReference type="ChEBI" id="CHEBI:43474"/>
        <dbReference type="ChEBI" id="CHEBI:57634"/>
        <dbReference type="EC" id="3.1.3.11"/>
    </reaction>
</comment>
<name>A0A6P5TG06_PRUAV</name>
<dbReference type="FunFam" id="3.40.190.80:FF:000001">
    <property type="entry name" value="Fructose-1,6-bisphosphatase class 1"/>
    <property type="match status" value="1"/>
</dbReference>
<dbReference type="GO" id="GO:0005986">
    <property type="term" value="P:sucrose biosynthetic process"/>
    <property type="evidence" value="ECO:0007669"/>
    <property type="project" value="TreeGrafter"/>
</dbReference>
<feature type="domain" description="Fructose-1-6-bisphosphatase class I N-terminal" evidence="14">
    <location>
        <begin position="10"/>
        <end position="73"/>
    </location>
</feature>
<evidence type="ECO:0000259" key="14">
    <source>
        <dbReference type="Pfam" id="PF00316"/>
    </source>
</evidence>
<dbReference type="Gene3D" id="3.30.540.10">
    <property type="entry name" value="Fructose-1,6-Bisphosphatase, subunit A, domain 1"/>
    <property type="match status" value="1"/>
</dbReference>
<evidence type="ECO:0000256" key="9">
    <source>
        <dbReference type="ARBA" id="ARBA00022842"/>
    </source>
</evidence>
<dbReference type="GO" id="GO:0006000">
    <property type="term" value="P:fructose metabolic process"/>
    <property type="evidence" value="ECO:0007669"/>
    <property type="project" value="TreeGrafter"/>
</dbReference>
<evidence type="ECO:0000256" key="3">
    <source>
        <dbReference type="ARBA" id="ARBA00004496"/>
    </source>
</evidence>
<evidence type="ECO:0000313" key="16">
    <source>
        <dbReference type="Proteomes" id="UP000515124"/>
    </source>
</evidence>
<dbReference type="PRINTS" id="PR00115">
    <property type="entry name" value="F16BPHPHTASE"/>
</dbReference>
<gene>
    <name evidence="17" type="primary">LOC110767042</name>
</gene>
<evidence type="ECO:0000256" key="5">
    <source>
        <dbReference type="ARBA" id="ARBA00013093"/>
    </source>
</evidence>
<protein>
    <recommendedName>
        <fullName evidence="12">Fructose-1,6-bisphosphatase, cytosolic</fullName>
        <ecNumber evidence="5">3.1.3.11</ecNumber>
    </recommendedName>
    <alternativeName>
        <fullName evidence="11">D-fructose-1,6-bisphosphate 1-phosphohydrolase</fullName>
    </alternativeName>
</protein>
<feature type="domain" description="Fructose-1-6-bisphosphatase class 1 C-terminal" evidence="15">
    <location>
        <begin position="78"/>
        <end position="206"/>
    </location>
</feature>
<proteinExistence type="inferred from homology"/>
<dbReference type="GO" id="GO:0006002">
    <property type="term" value="P:fructose 6-phosphate metabolic process"/>
    <property type="evidence" value="ECO:0007669"/>
    <property type="project" value="TreeGrafter"/>
</dbReference>
<comment type="subcellular location">
    <subcellularLocation>
        <location evidence="3">Cytoplasm</location>
    </subcellularLocation>
</comment>
<dbReference type="InterPro" id="IPR044015">
    <property type="entry name" value="FBPase_C_dom"/>
</dbReference>
<evidence type="ECO:0000256" key="13">
    <source>
        <dbReference type="RuleBase" id="RU000508"/>
    </source>
</evidence>
<dbReference type="InterPro" id="IPR033391">
    <property type="entry name" value="FBPase_N"/>
</dbReference>
<evidence type="ECO:0000256" key="1">
    <source>
        <dbReference type="ARBA" id="ARBA00001273"/>
    </source>
</evidence>
<dbReference type="GeneID" id="110767042"/>
<evidence type="ECO:0000256" key="12">
    <source>
        <dbReference type="ARBA" id="ARBA00040159"/>
    </source>
</evidence>
<comment type="similarity">
    <text evidence="4 13">Belongs to the FBPase class 1 family.</text>
</comment>
<keyword evidence="10 13" id="KW-0119">Carbohydrate metabolism</keyword>
<dbReference type="PANTHER" id="PTHR11556">
    <property type="entry name" value="FRUCTOSE-1,6-BISPHOSPHATASE-RELATED"/>
    <property type="match status" value="1"/>
</dbReference>
<dbReference type="Pfam" id="PF00316">
    <property type="entry name" value="FBPase"/>
    <property type="match status" value="1"/>
</dbReference>
<keyword evidence="6" id="KW-0963">Cytoplasm</keyword>
<dbReference type="PIRSF" id="PIRSF500210">
    <property type="entry name" value="FBPtase"/>
    <property type="match status" value="1"/>
</dbReference>
<dbReference type="KEGG" id="pavi:110767042"/>
<keyword evidence="7" id="KW-0479">Metal-binding</keyword>
<dbReference type="CDD" id="cd00354">
    <property type="entry name" value="FBPase"/>
    <property type="match status" value="1"/>
</dbReference>
<keyword evidence="8 13" id="KW-0378">Hydrolase</keyword>
<dbReference type="InterPro" id="IPR028343">
    <property type="entry name" value="FBPtase"/>
</dbReference>
<keyword evidence="16" id="KW-1185">Reference proteome</keyword>
<dbReference type="GO" id="GO:0046872">
    <property type="term" value="F:metal ion binding"/>
    <property type="evidence" value="ECO:0007669"/>
    <property type="project" value="UniProtKB-KW"/>
</dbReference>
<dbReference type="Pfam" id="PF18913">
    <property type="entry name" value="FBPase_C"/>
    <property type="match status" value="1"/>
</dbReference>
<dbReference type="Gene3D" id="3.40.190.80">
    <property type="match status" value="1"/>
</dbReference>
<dbReference type="InterPro" id="IPR000146">
    <property type="entry name" value="FBPase_class-1"/>
</dbReference>
<dbReference type="GO" id="GO:0030388">
    <property type="term" value="P:fructose 1,6-bisphosphate metabolic process"/>
    <property type="evidence" value="ECO:0007669"/>
    <property type="project" value="UniProtKB-ARBA"/>
</dbReference>
<evidence type="ECO:0000256" key="7">
    <source>
        <dbReference type="ARBA" id="ARBA00022723"/>
    </source>
</evidence>
<evidence type="ECO:0000256" key="2">
    <source>
        <dbReference type="ARBA" id="ARBA00001946"/>
    </source>
</evidence>
<comment type="cofactor">
    <cofactor evidence="2">
        <name>Mg(2+)</name>
        <dbReference type="ChEBI" id="CHEBI:18420"/>
    </cofactor>
</comment>
<evidence type="ECO:0000313" key="17">
    <source>
        <dbReference type="RefSeq" id="XP_021826154.1"/>
    </source>
</evidence>
<evidence type="ECO:0000256" key="10">
    <source>
        <dbReference type="ARBA" id="ARBA00023277"/>
    </source>
</evidence>